<sequence>MRRFTRFACIDWSGARGERLPGIAVAECHADAGPPRLAGPPGSWSRQTVLDWLVDRADESADMLIGFDFSASFPFADRGAFFPGWDRSPADARALWALVDGICEDEPHLGANGFVDHEDAARHFRRHRGREGVDFGGGAGRMRLVETRTQARPASCFNLVGAKQVGKSSLTGMRLRHRLAGRIPVWPFDPLPEKGPLIVEIYTSIAAVAAGRPPGRTKMRDATSIAQALAALGSAPPPAPEHHDDHSADALVTAAWLRTAAGQPHLWHPAPPFSPAITATEGWTFGVA</sequence>
<protein>
    <recommendedName>
        <fullName evidence="3">DUF429 domain-containing protein</fullName>
    </recommendedName>
</protein>
<dbReference type="OrthoDB" id="7388866at2"/>
<evidence type="ECO:0000313" key="1">
    <source>
        <dbReference type="EMBL" id="OHT19876.1"/>
    </source>
</evidence>
<reference evidence="1 2" key="1">
    <citation type="submission" date="2016-09" db="EMBL/GenBank/DDBJ databases">
        <title>Metabolic pathway, cell adaptation mechanisms and a novel monoxygenase revealed through proteogenomic-transcription analysis of a Sphingomonas haloaromaticamans strain degrading the fungicide ortho-phenylphenol.</title>
        <authorList>
            <person name="Perruchon C."/>
            <person name="Papadopoulou E.S."/>
            <person name="Rousidou C."/>
            <person name="Vasileiadis S."/>
            <person name="Tanou G."/>
            <person name="Amoutzias G."/>
            <person name="Molassiotis A."/>
            <person name="Karpouzas D.G."/>
        </authorList>
    </citation>
    <scope>NUCLEOTIDE SEQUENCE [LARGE SCALE GENOMIC DNA]</scope>
    <source>
        <strain evidence="1 2">P3</strain>
    </source>
</reference>
<organism evidence="1 2">
    <name type="scientific">Edaphosphingomonas haloaromaticamans</name>
    <dbReference type="NCBI Taxonomy" id="653954"/>
    <lineage>
        <taxon>Bacteria</taxon>
        <taxon>Pseudomonadati</taxon>
        <taxon>Pseudomonadota</taxon>
        <taxon>Alphaproteobacteria</taxon>
        <taxon>Sphingomonadales</taxon>
        <taxon>Rhizorhabdaceae</taxon>
        <taxon>Edaphosphingomonas</taxon>
    </lineage>
</organism>
<keyword evidence="2" id="KW-1185">Reference proteome</keyword>
<comment type="caution">
    <text evidence="1">The sequence shown here is derived from an EMBL/GenBank/DDBJ whole genome shotgun (WGS) entry which is preliminary data.</text>
</comment>
<dbReference type="Proteomes" id="UP000179467">
    <property type="component" value="Unassembled WGS sequence"/>
</dbReference>
<dbReference type="EMBL" id="MIPT01000001">
    <property type="protein sequence ID" value="OHT19876.1"/>
    <property type="molecule type" value="Genomic_DNA"/>
</dbReference>
<dbReference type="RefSeq" id="WP_070933671.1">
    <property type="nucleotide sequence ID" value="NZ_MIPT01000001.1"/>
</dbReference>
<evidence type="ECO:0000313" key="2">
    <source>
        <dbReference type="Proteomes" id="UP000179467"/>
    </source>
</evidence>
<proteinExistence type="predicted"/>
<gene>
    <name evidence="1" type="ORF">BHE75_01869</name>
</gene>
<name>A0A1S1HEE9_9SPHN</name>
<accession>A0A1S1HEE9</accession>
<dbReference type="AlphaFoldDB" id="A0A1S1HEE9"/>
<evidence type="ECO:0008006" key="3">
    <source>
        <dbReference type="Google" id="ProtNLM"/>
    </source>
</evidence>